<organism evidence="2 3">
    <name type="scientific">Pedobacter westerhofensis</name>
    <dbReference type="NCBI Taxonomy" id="425512"/>
    <lineage>
        <taxon>Bacteria</taxon>
        <taxon>Pseudomonadati</taxon>
        <taxon>Bacteroidota</taxon>
        <taxon>Sphingobacteriia</taxon>
        <taxon>Sphingobacteriales</taxon>
        <taxon>Sphingobacteriaceae</taxon>
        <taxon>Pedobacter</taxon>
    </lineage>
</organism>
<dbReference type="OrthoDB" id="9811044at2"/>
<dbReference type="PANTHER" id="PTHR33876:SF4">
    <property type="entry name" value="CHLOROPLAST PROTEIN FOR GROWTH AND FERTILITY 2"/>
    <property type="match status" value="1"/>
</dbReference>
<feature type="transmembrane region" description="Helical" evidence="1">
    <location>
        <begin position="218"/>
        <end position="240"/>
    </location>
</feature>
<feature type="transmembrane region" description="Helical" evidence="1">
    <location>
        <begin position="173"/>
        <end position="198"/>
    </location>
</feature>
<sequence>MNFLSISRPLIAGILHSFEPDHVTAVSVLASEQAVNKKRISWRVIFRASQWALGHSVTLIIFGVIALIFKASLHRYVTNISEWAEIAIGPIMVILGLNAIRSNYKINEMISDNKKIEAHEHLASNPIHLHGKRGEEIAMNPLTRSFWVGMLHGLAGTGGALTTALVISAPTVGASILVLVIESVGIIVAMSVYSYVLIHTMSRFLEKNMAIFKWMNGIAGLASITIGCIWIYTLVISPAVF</sequence>
<dbReference type="PANTHER" id="PTHR33876">
    <property type="entry name" value="UNNAMED PRODUCT"/>
    <property type="match status" value="1"/>
</dbReference>
<keyword evidence="3" id="KW-1185">Reference proteome</keyword>
<feature type="transmembrane region" description="Helical" evidence="1">
    <location>
        <begin position="83"/>
        <end position="100"/>
    </location>
</feature>
<evidence type="ECO:0000313" key="2">
    <source>
        <dbReference type="EMBL" id="SMO51684.1"/>
    </source>
</evidence>
<keyword evidence="1" id="KW-0472">Membrane</keyword>
<feature type="transmembrane region" description="Helical" evidence="1">
    <location>
        <begin position="51"/>
        <end position="71"/>
    </location>
</feature>
<evidence type="ECO:0000313" key="3">
    <source>
        <dbReference type="Proteomes" id="UP000320300"/>
    </source>
</evidence>
<proteinExistence type="predicted"/>
<keyword evidence="1" id="KW-1133">Transmembrane helix</keyword>
<name>A0A521BWV6_9SPHI</name>
<dbReference type="EMBL" id="FXTN01000003">
    <property type="protein sequence ID" value="SMO51684.1"/>
    <property type="molecule type" value="Genomic_DNA"/>
</dbReference>
<evidence type="ECO:0000256" key="1">
    <source>
        <dbReference type="SAM" id="Phobius"/>
    </source>
</evidence>
<dbReference type="InterPro" id="IPR052776">
    <property type="entry name" value="Chloro_ReproSupport/MetalTrans"/>
</dbReference>
<keyword evidence="1 2" id="KW-0812">Transmembrane</keyword>
<protein>
    <submittedName>
        <fullName evidence="2">Cytochrome C biogenesis protein transmembrane region</fullName>
    </submittedName>
</protein>
<dbReference type="RefSeq" id="WP_142527275.1">
    <property type="nucleotide sequence ID" value="NZ_CBCSJO010000004.1"/>
</dbReference>
<dbReference type="Proteomes" id="UP000320300">
    <property type="component" value="Unassembled WGS sequence"/>
</dbReference>
<reference evidence="2 3" key="1">
    <citation type="submission" date="2017-05" db="EMBL/GenBank/DDBJ databases">
        <authorList>
            <person name="Varghese N."/>
            <person name="Submissions S."/>
        </authorList>
    </citation>
    <scope>NUCLEOTIDE SEQUENCE [LARGE SCALE GENOMIC DNA]</scope>
    <source>
        <strain evidence="2 3">DSM 19036</strain>
    </source>
</reference>
<dbReference type="AlphaFoldDB" id="A0A521BWV6"/>
<gene>
    <name evidence="2" type="ORF">SAMN06265348_10355</name>
</gene>
<feature type="transmembrane region" description="Helical" evidence="1">
    <location>
        <begin position="146"/>
        <end position="167"/>
    </location>
</feature>
<accession>A0A521BWV6</accession>